<keyword evidence="2" id="KW-1185">Reference proteome</keyword>
<keyword evidence="1" id="KW-0614">Plasmid</keyword>
<gene>
    <name evidence="1" type="ORF">DCL27_16925</name>
</gene>
<geneLocation type="plasmid" evidence="1 2">
    <name>pET-ATCC-159-1</name>
</geneLocation>
<accession>A0AC61TMZ5</accession>
<reference evidence="1" key="1">
    <citation type="submission" date="2021-09" db="EMBL/GenBank/DDBJ databases">
        <title>Comparative genomics of Edwardsiella genus reveals species-based diversity.</title>
        <authorList>
            <person name="Tekedar H.C."/>
            <person name="Kumru S."/>
            <person name="Waldbieser G.C."/>
            <person name="Reichley S.R."/>
            <person name="Lawrence M.L."/>
            <person name="Griffin M.J."/>
        </authorList>
    </citation>
    <scope>NUCLEOTIDE SEQUENCE</scope>
    <source>
        <strain evidence="1">ATCC 15947</strain>
    </source>
</reference>
<proteinExistence type="predicted"/>
<protein>
    <submittedName>
        <fullName evidence="1">DUF2913 family protein</fullName>
    </submittedName>
</protein>
<sequence length="207" mass="23454">MQQTLPPQPDGLTHLAWCLLVAIRLAERDGQISTPLHTHLFIMRWLANAQKHKVFPKERAPDILWLQAQGKKYGFAAKLRQKVEYIYSSGTGQLAEQSDLFRLTYLVETMKGMGWLNFLVSDDEWDNQVIENSNHALYMRKSQLQESFDEEQRQIAPIVLRLCGEQASGVTTLCQQCHIRISSPVQRAGFLEIMLLPAVSSCQGAAA</sequence>
<evidence type="ECO:0000313" key="2">
    <source>
        <dbReference type="Proteomes" id="UP000245918"/>
    </source>
</evidence>
<dbReference type="EMBL" id="CP084508">
    <property type="protein sequence ID" value="UCQ02002.1"/>
    <property type="molecule type" value="Genomic_DNA"/>
</dbReference>
<name>A0AC61TMZ5_EDWTA</name>
<evidence type="ECO:0000313" key="1">
    <source>
        <dbReference type="EMBL" id="UCQ02002.1"/>
    </source>
</evidence>
<organism evidence="1 2">
    <name type="scientific">Edwardsiella tarda ATCC 15947 = NBRC 105688</name>
    <dbReference type="NCBI Taxonomy" id="667121"/>
    <lineage>
        <taxon>Bacteria</taxon>
        <taxon>Pseudomonadati</taxon>
        <taxon>Pseudomonadota</taxon>
        <taxon>Gammaproteobacteria</taxon>
        <taxon>Enterobacterales</taxon>
        <taxon>Hafniaceae</taxon>
        <taxon>Edwardsiella</taxon>
    </lineage>
</organism>
<dbReference type="Proteomes" id="UP000245918">
    <property type="component" value="Plasmid pET-ATCC-159-1"/>
</dbReference>